<feature type="region of interest" description="Disordered" evidence="6">
    <location>
        <begin position="55"/>
        <end position="106"/>
    </location>
</feature>
<accession>A0AAF0E1G3</accession>
<feature type="region of interest" description="Disordered" evidence="6">
    <location>
        <begin position="27"/>
        <end position="46"/>
    </location>
</feature>
<dbReference type="Proteomes" id="UP001214603">
    <property type="component" value="Chromosome 6"/>
</dbReference>
<feature type="region of interest" description="Disordered" evidence="6">
    <location>
        <begin position="825"/>
        <end position="855"/>
    </location>
</feature>
<organism evidence="7 8">
    <name type="scientific">Malassezia obtusa</name>
    <dbReference type="NCBI Taxonomy" id="76774"/>
    <lineage>
        <taxon>Eukaryota</taxon>
        <taxon>Fungi</taxon>
        <taxon>Dikarya</taxon>
        <taxon>Basidiomycota</taxon>
        <taxon>Ustilaginomycotina</taxon>
        <taxon>Malasseziomycetes</taxon>
        <taxon>Malasseziales</taxon>
        <taxon>Malasseziaceae</taxon>
        <taxon>Malassezia</taxon>
    </lineage>
</organism>
<evidence type="ECO:0000256" key="2">
    <source>
        <dbReference type="ARBA" id="ARBA00010239"/>
    </source>
</evidence>
<dbReference type="Pfam" id="PF04855">
    <property type="entry name" value="SNF5"/>
    <property type="match status" value="1"/>
</dbReference>
<reference evidence="7" key="1">
    <citation type="submission" date="2023-03" db="EMBL/GenBank/DDBJ databases">
        <title>Mating type loci evolution in Malassezia.</title>
        <authorList>
            <person name="Coelho M.A."/>
        </authorList>
    </citation>
    <scope>NUCLEOTIDE SEQUENCE</scope>
    <source>
        <strain evidence="7">CBS 7876</strain>
    </source>
</reference>
<protein>
    <submittedName>
        <fullName evidence="7">SWI/SNF chromatin-remodeling complex subunit</fullName>
    </submittedName>
</protein>
<keyword evidence="3" id="KW-0805">Transcription regulation</keyword>
<dbReference type="GO" id="GO:0006338">
    <property type="term" value="P:chromatin remodeling"/>
    <property type="evidence" value="ECO:0007669"/>
    <property type="project" value="InterPro"/>
</dbReference>
<dbReference type="PANTHER" id="PTHR10019">
    <property type="entry name" value="SNF5"/>
    <property type="match status" value="1"/>
</dbReference>
<proteinExistence type="inferred from homology"/>
<gene>
    <name evidence="7" type="primary">SNF5</name>
    <name evidence="7" type="ORF">MOBT1_002621</name>
</gene>
<evidence type="ECO:0000256" key="4">
    <source>
        <dbReference type="ARBA" id="ARBA00023163"/>
    </source>
</evidence>
<feature type="region of interest" description="Disordered" evidence="6">
    <location>
        <begin position="986"/>
        <end position="1007"/>
    </location>
</feature>
<keyword evidence="4" id="KW-0804">Transcription</keyword>
<evidence type="ECO:0000256" key="5">
    <source>
        <dbReference type="ARBA" id="ARBA00023242"/>
    </source>
</evidence>
<dbReference type="InterPro" id="IPR006939">
    <property type="entry name" value="SNF5"/>
</dbReference>
<feature type="region of interest" description="Disordered" evidence="6">
    <location>
        <begin position="697"/>
        <end position="718"/>
    </location>
</feature>
<feature type="compositionally biased region" description="Low complexity" evidence="6">
    <location>
        <begin position="541"/>
        <end position="555"/>
    </location>
</feature>
<feature type="compositionally biased region" description="Basic residues" evidence="6">
    <location>
        <begin position="701"/>
        <end position="711"/>
    </location>
</feature>
<feature type="region of interest" description="Disordered" evidence="6">
    <location>
        <begin position="927"/>
        <end position="948"/>
    </location>
</feature>
<dbReference type="AlphaFoldDB" id="A0AAF0E1G3"/>
<feature type="region of interest" description="Disordered" evidence="6">
    <location>
        <begin position="516"/>
        <end position="569"/>
    </location>
</feature>
<feature type="region of interest" description="Disordered" evidence="6">
    <location>
        <begin position="953"/>
        <end position="972"/>
    </location>
</feature>
<feature type="compositionally biased region" description="Pro residues" evidence="6">
    <location>
        <begin position="88"/>
        <end position="100"/>
    </location>
</feature>
<sequence>MPPRRAPPAAAALDPAYVAELSAARFPNVAPGASPPRPESPAGAAPILMPGAAAYTSPLKRPDAPIAVGRPPGAPGAAGPRRGRPPRNPRPPPPPPPPSAAPADTAGAAPAAYLARPGGAPAAFVPALSAQQQQALMARAVQLSKAQDQPSFTPLHALLQMGFVFVRNTQLPNVPPGAAQGGTILRADEAAALGLLPSQGAGAARAPAAPAAPWQPSPMLPYTRPVDAARPERPSLLRTVPGDQGEGAAPSVPGAMLPGAPTNVPLVKGGAPPAASAVGVPVTLQNTRLTALPSPSTAPYPWHKLDARETDELLAIMRKDAKFQPVLHAQQAAADAELYAHTAPVLHPPAPGKPAHEPAAPRGATEPLKLVLPAQRQRALEQGVRGVRAPVPLSGAEVERTANTPATLVPIRLELDHEPFKLRDTFLWNAAEDDASLEAFAVAICEDIGLPSAVFVSMIRTAVQTQVHEYAAAMALRPGLDAAPDDAAGEARGMLTPAAERVWAQLRHGLLDSEAADAADAAEEPGEAPQSEALRSEHPSSEAPRSEAASTEAPPTEAPPSPPPGPGDELRVLIKLDILVGAQNLVDQFEWDLLDQDAQSAERFAETFAAELGLPGEFKTAIAHAIREQVSTHLRLLFLLGYPFNKLASMDEEVRTAFLPALDTQRLARAHGEVDAFTPKLVQLTPADALLLEREHEREMRRKRRQTKGRRGINLAEREPQRTIRSVPVYGLQGGVPDASSAAALPTRRAAAAAASAHLATTLADDEPPAAPAKRIRPERHDLHFRFPGGLGAASGASAPRFRSRALAQTPLDALGRRAPVAAPVPTEAVSTRGRPPKERAPTAELAPARGARPEDLERQHPNMFDGVWHCGNCGLPGYLAPGRRKGPAGEKTLCGPCGKYYHRHRRMESVPYTRDPAYHIKRLKRAAGSGAADDDEAPDGDAPAAGEHVADMPLLPDESDSDGGDAPAPVPPAWLVQAAEASRQKYPNDSFQIQLRPRPPDLPPPAEEEWRIRCADCPGKVYKPGPGESLINFEIHLKNRSHRAAVARRLGHIGG</sequence>
<name>A0AAF0E1G3_9BASI</name>
<feature type="region of interest" description="Disordered" evidence="6">
    <location>
        <begin position="203"/>
        <end position="227"/>
    </location>
</feature>
<evidence type="ECO:0000256" key="1">
    <source>
        <dbReference type="ARBA" id="ARBA00004123"/>
    </source>
</evidence>
<feature type="compositionally biased region" description="Low complexity" evidence="6">
    <location>
        <begin position="203"/>
        <end position="212"/>
    </location>
</feature>
<feature type="compositionally biased region" description="Low complexity" evidence="6">
    <location>
        <begin position="64"/>
        <end position="80"/>
    </location>
</feature>
<keyword evidence="5" id="KW-0539">Nucleus</keyword>
<evidence type="ECO:0000256" key="3">
    <source>
        <dbReference type="ARBA" id="ARBA00023015"/>
    </source>
</evidence>
<comment type="subcellular location">
    <subcellularLocation>
        <location evidence="1">Nucleus</location>
    </subcellularLocation>
</comment>
<dbReference type="GO" id="GO:0000228">
    <property type="term" value="C:nuclear chromosome"/>
    <property type="evidence" value="ECO:0007669"/>
    <property type="project" value="InterPro"/>
</dbReference>
<feature type="compositionally biased region" description="Pro residues" evidence="6">
    <location>
        <begin position="556"/>
        <end position="566"/>
    </location>
</feature>
<evidence type="ECO:0000256" key="6">
    <source>
        <dbReference type="SAM" id="MobiDB-lite"/>
    </source>
</evidence>
<feature type="compositionally biased region" description="Acidic residues" evidence="6">
    <location>
        <begin position="516"/>
        <end position="526"/>
    </location>
</feature>
<dbReference type="EMBL" id="CP119939">
    <property type="protein sequence ID" value="WFD03924.1"/>
    <property type="molecule type" value="Genomic_DNA"/>
</dbReference>
<evidence type="ECO:0000313" key="7">
    <source>
        <dbReference type="EMBL" id="WFD03924.1"/>
    </source>
</evidence>
<evidence type="ECO:0000313" key="8">
    <source>
        <dbReference type="Proteomes" id="UP001214603"/>
    </source>
</evidence>
<comment type="similarity">
    <text evidence="2">Belongs to the SNF5 family.</text>
</comment>
<keyword evidence="8" id="KW-1185">Reference proteome</keyword>